<organism evidence="2 3">
    <name type="scientific">Mycena albidolilacea</name>
    <dbReference type="NCBI Taxonomy" id="1033008"/>
    <lineage>
        <taxon>Eukaryota</taxon>
        <taxon>Fungi</taxon>
        <taxon>Dikarya</taxon>
        <taxon>Basidiomycota</taxon>
        <taxon>Agaricomycotina</taxon>
        <taxon>Agaricomycetes</taxon>
        <taxon>Agaricomycetidae</taxon>
        <taxon>Agaricales</taxon>
        <taxon>Marasmiineae</taxon>
        <taxon>Mycenaceae</taxon>
        <taxon>Mycena</taxon>
    </lineage>
</organism>
<feature type="region of interest" description="Disordered" evidence="1">
    <location>
        <begin position="1"/>
        <end position="62"/>
    </location>
</feature>
<name>A0AAD7ELK3_9AGAR</name>
<evidence type="ECO:0000313" key="3">
    <source>
        <dbReference type="Proteomes" id="UP001218218"/>
    </source>
</evidence>
<dbReference type="AlphaFoldDB" id="A0AAD7ELK3"/>
<protein>
    <submittedName>
        <fullName evidence="2">Uncharacterized protein</fullName>
    </submittedName>
</protein>
<evidence type="ECO:0000313" key="2">
    <source>
        <dbReference type="EMBL" id="KAJ7337380.1"/>
    </source>
</evidence>
<proteinExistence type="predicted"/>
<accession>A0AAD7ELK3</accession>
<feature type="region of interest" description="Disordered" evidence="1">
    <location>
        <begin position="204"/>
        <end position="290"/>
    </location>
</feature>
<dbReference type="Proteomes" id="UP001218218">
    <property type="component" value="Unassembled WGS sequence"/>
</dbReference>
<feature type="compositionally biased region" description="Polar residues" evidence="1">
    <location>
        <begin position="19"/>
        <end position="40"/>
    </location>
</feature>
<comment type="caution">
    <text evidence="2">The sequence shown here is derived from an EMBL/GenBank/DDBJ whole genome shotgun (WGS) entry which is preliminary data.</text>
</comment>
<evidence type="ECO:0000256" key="1">
    <source>
        <dbReference type="SAM" id="MobiDB-lite"/>
    </source>
</evidence>
<dbReference type="EMBL" id="JARIHO010000029">
    <property type="protein sequence ID" value="KAJ7337380.1"/>
    <property type="molecule type" value="Genomic_DNA"/>
</dbReference>
<sequence length="290" mass="32026">MGRDDPALRFRGHKRRRSQAQTEHMSQLNSARSSMTSLHTQPGADKENRVSSDVGKAQERANAYQRSYYNTTKKLKRVHTANADQAAVLAETRVKNGHLRSKVEQLGTEVTDLEAESSIHKNLRDKHEQVVHMKDVRDKNVERDVTRQKRVDKAQEAIASTVAIASVEALEAAYLIAPRADGYLSVAALDLQLDWHLANPVPGLPGSEETSASGIPKAKTGPKGRGTRETRFEYLKQAISRRSRTTETPAADPSAAVEEPVPLEVSSMDVDDGAYDSEEDFYGPRRGLGL</sequence>
<keyword evidence="3" id="KW-1185">Reference proteome</keyword>
<reference evidence="2" key="1">
    <citation type="submission" date="2023-03" db="EMBL/GenBank/DDBJ databases">
        <title>Massive genome expansion in bonnet fungi (Mycena s.s.) driven by repeated elements and novel gene families across ecological guilds.</title>
        <authorList>
            <consortium name="Lawrence Berkeley National Laboratory"/>
            <person name="Harder C.B."/>
            <person name="Miyauchi S."/>
            <person name="Viragh M."/>
            <person name="Kuo A."/>
            <person name="Thoen E."/>
            <person name="Andreopoulos B."/>
            <person name="Lu D."/>
            <person name="Skrede I."/>
            <person name="Drula E."/>
            <person name="Henrissat B."/>
            <person name="Morin E."/>
            <person name="Kohler A."/>
            <person name="Barry K."/>
            <person name="LaButti K."/>
            <person name="Morin E."/>
            <person name="Salamov A."/>
            <person name="Lipzen A."/>
            <person name="Mereny Z."/>
            <person name="Hegedus B."/>
            <person name="Baldrian P."/>
            <person name="Stursova M."/>
            <person name="Weitz H."/>
            <person name="Taylor A."/>
            <person name="Grigoriev I.V."/>
            <person name="Nagy L.G."/>
            <person name="Martin F."/>
            <person name="Kauserud H."/>
        </authorList>
    </citation>
    <scope>NUCLEOTIDE SEQUENCE</scope>
    <source>
        <strain evidence="2">CBHHK002</strain>
    </source>
</reference>
<feature type="compositionally biased region" description="Acidic residues" evidence="1">
    <location>
        <begin position="269"/>
        <end position="281"/>
    </location>
</feature>
<gene>
    <name evidence="2" type="ORF">DFH08DRAFT_812736</name>
</gene>